<organism evidence="11 12">
    <name type="scientific">Pseudomonas salomonii</name>
    <dbReference type="NCBI Taxonomy" id="191391"/>
    <lineage>
        <taxon>Bacteria</taxon>
        <taxon>Pseudomonadati</taxon>
        <taxon>Pseudomonadota</taxon>
        <taxon>Gammaproteobacteria</taxon>
        <taxon>Pseudomonadales</taxon>
        <taxon>Pseudomonadaceae</taxon>
        <taxon>Pseudomonas</taxon>
    </lineage>
</organism>
<keyword evidence="3" id="KW-1134">Transmembrane beta strand</keyword>
<dbReference type="GO" id="GO:0046819">
    <property type="term" value="P:protein secretion by the type V secretion system"/>
    <property type="evidence" value="ECO:0007669"/>
    <property type="project" value="TreeGrafter"/>
</dbReference>
<dbReference type="InterPro" id="IPR051544">
    <property type="entry name" value="TPS_OM_transporter"/>
</dbReference>
<gene>
    <name evidence="11" type="ORF">SAMN05216247_110266</name>
</gene>
<dbReference type="EMBL" id="FNOX01000010">
    <property type="protein sequence ID" value="SDZ46227.1"/>
    <property type="molecule type" value="Genomic_DNA"/>
</dbReference>
<keyword evidence="5" id="KW-0813">Transport</keyword>
<dbReference type="FunFam" id="2.40.160.50:FF:000009">
    <property type="entry name" value="Putative hemolysin activator protein"/>
    <property type="match status" value="1"/>
</dbReference>
<dbReference type="Pfam" id="PF08479">
    <property type="entry name" value="POTRA_2"/>
    <property type="match status" value="1"/>
</dbReference>
<dbReference type="AlphaFoldDB" id="A0A1H3T8G4"/>
<dbReference type="Pfam" id="PF17287">
    <property type="entry name" value="POTRA_3"/>
    <property type="match status" value="1"/>
</dbReference>
<keyword evidence="7" id="KW-0998">Cell outer membrane</keyword>
<dbReference type="Pfam" id="PF03865">
    <property type="entry name" value="ShlB"/>
    <property type="match status" value="1"/>
</dbReference>
<evidence type="ECO:0000313" key="11">
    <source>
        <dbReference type="EMBL" id="SDZ46227.1"/>
    </source>
</evidence>
<evidence type="ECO:0000256" key="4">
    <source>
        <dbReference type="ARBA" id="ARBA00022692"/>
    </source>
</evidence>
<accession>A0A1H3T8G4</accession>
<keyword evidence="4" id="KW-0812">Transmembrane</keyword>
<dbReference type="PANTHER" id="PTHR34597">
    <property type="entry name" value="SLR1661 PROTEIN"/>
    <property type="match status" value="1"/>
</dbReference>
<feature type="domain" description="Haemolysin activator HlyB C-terminal" evidence="8">
    <location>
        <begin position="242"/>
        <end position="557"/>
    </location>
</feature>
<evidence type="ECO:0000256" key="7">
    <source>
        <dbReference type="ARBA" id="ARBA00023237"/>
    </source>
</evidence>
<keyword evidence="6" id="KW-0472">Membrane</keyword>
<dbReference type="Proteomes" id="UP000182902">
    <property type="component" value="Unassembled WGS sequence"/>
</dbReference>
<comment type="similarity">
    <text evidence="2">Belongs to the TPS (TC 1.B.20) family.</text>
</comment>
<dbReference type="GO" id="GO:0008320">
    <property type="term" value="F:protein transmembrane transporter activity"/>
    <property type="evidence" value="ECO:0007669"/>
    <property type="project" value="TreeGrafter"/>
</dbReference>
<evidence type="ECO:0000259" key="10">
    <source>
        <dbReference type="Pfam" id="PF17287"/>
    </source>
</evidence>
<dbReference type="PIRSF" id="PIRSF029745">
    <property type="entry name" value="FhaC"/>
    <property type="match status" value="1"/>
</dbReference>
<sequence>MPADSRCPLHKPGPSRYVVGLARLSSMNARHLALTALAVWTLCTTATAQAAGPEEELLRQQERERALRDQLESRPDVRLQAPALDEGGSRLPVKEAPCFAIKDIRLIGDASEKFQWALKAANPEEDPAVGRCLGGAGINMTMKRMQNAIIQAGFVTTRVLAEAQDLNSGILVLTIVPGRIREIRFAEGTSRRATLWNAMPANPGDLLNLRDIEQALENFKRVPTAEADIQITPTLAADAKPGESDVVIKWSQQFPARVSLSVDNSGSKSTGKYQGNVSLSLDNLLSLNDLFYASFNHDLGGGESGRHGSNGNTLHYSLPMGYWQLAFTTSEYNYEQSVAGATQTYQYRGESRTNDLRLSRLLYRDAVRKTTAWGGLWTRSSENFIDDTEIGNQDRRMAGWQLGLDHREFIGTSILDLGVAYRRGTGAHDSLPAPEEASGAGTSRSQIITADAQLQVPFALSDQRLRYIGSWRSQWNRTPLVPQDRFSIGGRYSVRGFDGENILSADRGWTLRNEVGLALGQTGQELYTGVDYGEVSGQASKFLIGKRLAGAVVGVRGGYKGLSYDWSVGTPLKKPDGFKTANVTSDFTVIWSF</sequence>
<evidence type="ECO:0000256" key="5">
    <source>
        <dbReference type="ARBA" id="ARBA00023065"/>
    </source>
</evidence>
<dbReference type="InterPro" id="IPR027282">
    <property type="entry name" value="TPS"/>
</dbReference>
<comment type="subcellular location">
    <subcellularLocation>
        <location evidence="1">Cell outer membrane</location>
    </subcellularLocation>
</comment>
<dbReference type="GO" id="GO:0006811">
    <property type="term" value="P:monoatomic ion transport"/>
    <property type="evidence" value="ECO:0007669"/>
    <property type="project" value="UniProtKB-KW"/>
</dbReference>
<reference evidence="11 12" key="1">
    <citation type="submission" date="2016-10" db="EMBL/GenBank/DDBJ databases">
        <authorList>
            <person name="de Groot N.N."/>
        </authorList>
    </citation>
    <scope>NUCLEOTIDE SEQUENCE [LARGE SCALE GENOMIC DNA]</scope>
    <source>
        <strain evidence="11 12">ICMP 14252</strain>
    </source>
</reference>
<dbReference type="InterPro" id="IPR035251">
    <property type="entry name" value="ShlB_POTRA"/>
</dbReference>
<keyword evidence="5" id="KW-0406">Ion transport</keyword>
<evidence type="ECO:0000313" key="12">
    <source>
        <dbReference type="Proteomes" id="UP000182902"/>
    </source>
</evidence>
<evidence type="ECO:0000259" key="8">
    <source>
        <dbReference type="Pfam" id="PF03865"/>
    </source>
</evidence>
<dbReference type="Gene3D" id="2.40.160.50">
    <property type="entry name" value="membrane protein fhac: a member of the omp85/tpsb transporter family"/>
    <property type="match status" value="1"/>
</dbReference>
<evidence type="ECO:0000256" key="6">
    <source>
        <dbReference type="ARBA" id="ARBA00023136"/>
    </source>
</evidence>
<dbReference type="GO" id="GO:0098046">
    <property type="term" value="C:type V protein secretion system complex"/>
    <property type="evidence" value="ECO:0007669"/>
    <property type="project" value="TreeGrafter"/>
</dbReference>
<name>A0A1H3T8G4_9PSED</name>
<protein>
    <submittedName>
        <fullName evidence="11">Hemolysin activation/secretion protein</fullName>
    </submittedName>
</protein>
<dbReference type="GO" id="GO:0009279">
    <property type="term" value="C:cell outer membrane"/>
    <property type="evidence" value="ECO:0007669"/>
    <property type="project" value="UniProtKB-SubCell"/>
</dbReference>
<dbReference type="PANTHER" id="PTHR34597:SF3">
    <property type="entry name" value="OUTER MEMBRANE TRANSPORTER CDIB"/>
    <property type="match status" value="1"/>
</dbReference>
<evidence type="ECO:0000256" key="1">
    <source>
        <dbReference type="ARBA" id="ARBA00004442"/>
    </source>
</evidence>
<feature type="domain" description="ShlB POTRA" evidence="10">
    <location>
        <begin position="179"/>
        <end position="233"/>
    </location>
</feature>
<dbReference type="InterPro" id="IPR005565">
    <property type="entry name" value="Hemolysn_activator_HlyB_C"/>
</dbReference>
<evidence type="ECO:0000256" key="3">
    <source>
        <dbReference type="ARBA" id="ARBA00022452"/>
    </source>
</evidence>
<evidence type="ECO:0000259" key="9">
    <source>
        <dbReference type="Pfam" id="PF08479"/>
    </source>
</evidence>
<dbReference type="InterPro" id="IPR013686">
    <property type="entry name" value="Polypept-transport_assoc_ShlB"/>
</dbReference>
<evidence type="ECO:0000256" key="2">
    <source>
        <dbReference type="ARBA" id="ARBA00009055"/>
    </source>
</evidence>
<feature type="domain" description="Polypeptide-transport-associated ShlB-type" evidence="9">
    <location>
        <begin position="99"/>
        <end position="178"/>
    </location>
</feature>
<dbReference type="Gene3D" id="3.10.20.310">
    <property type="entry name" value="membrane protein fhac"/>
    <property type="match status" value="1"/>
</dbReference>
<proteinExistence type="inferred from homology"/>